<organism evidence="1 2">
    <name type="scientific">Potamilus streckersoni</name>
    <dbReference type="NCBI Taxonomy" id="2493646"/>
    <lineage>
        <taxon>Eukaryota</taxon>
        <taxon>Metazoa</taxon>
        <taxon>Spiralia</taxon>
        <taxon>Lophotrochozoa</taxon>
        <taxon>Mollusca</taxon>
        <taxon>Bivalvia</taxon>
        <taxon>Autobranchia</taxon>
        <taxon>Heteroconchia</taxon>
        <taxon>Palaeoheterodonta</taxon>
        <taxon>Unionida</taxon>
        <taxon>Unionoidea</taxon>
        <taxon>Unionidae</taxon>
        <taxon>Ambleminae</taxon>
        <taxon>Lampsilini</taxon>
        <taxon>Potamilus</taxon>
    </lineage>
</organism>
<evidence type="ECO:0000313" key="1">
    <source>
        <dbReference type="EMBL" id="KAK3598469.1"/>
    </source>
</evidence>
<gene>
    <name evidence="1" type="ORF">CHS0354_039557</name>
</gene>
<keyword evidence="2" id="KW-1185">Reference proteome</keyword>
<reference evidence="1" key="2">
    <citation type="journal article" date="2021" name="Genome Biol. Evol.">
        <title>Developing a high-quality reference genome for a parasitic bivalve with doubly uniparental inheritance (Bivalvia: Unionida).</title>
        <authorList>
            <person name="Smith C.H."/>
        </authorList>
    </citation>
    <scope>NUCLEOTIDE SEQUENCE</scope>
    <source>
        <strain evidence="1">CHS0354</strain>
        <tissue evidence="1">Mantle</tissue>
    </source>
</reference>
<protein>
    <submittedName>
        <fullName evidence="1">Uncharacterized protein</fullName>
    </submittedName>
</protein>
<accession>A0AAE0W2A2</accession>
<comment type="caution">
    <text evidence="1">The sequence shown here is derived from an EMBL/GenBank/DDBJ whole genome shotgun (WGS) entry which is preliminary data.</text>
</comment>
<reference evidence="1" key="3">
    <citation type="submission" date="2023-05" db="EMBL/GenBank/DDBJ databases">
        <authorList>
            <person name="Smith C.H."/>
        </authorList>
    </citation>
    <scope>NUCLEOTIDE SEQUENCE</scope>
    <source>
        <strain evidence="1">CHS0354</strain>
        <tissue evidence="1">Mantle</tissue>
    </source>
</reference>
<proteinExistence type="predicted"/>
<reference evidence="1" key="1">
    <citation type="journal article" date="2021" name="Genome Biol. Evol.">
        <title>A High-Quality Reference Genome for a Parasitic Bivalve with Doubly Uniparental Inheritance (Bivalvia: Unionida).</title>
        <authorList>
            <person name="Smith C.H."/>
        </authorList>
    </citation>
    <scope>NUCLEOTIDE SEQUENCE</scope>
    <source>
        <strain evidence="1">CHS0354</strain>
    </source>
</reference>
<dbReference type="EMBL" id="JAEAOA010002310">
    <property type="protein sequence ID" value="KAK3598469.1"/>
    <property type="molecule type" value="Genomic_DNA"/>
</dbReference>
<dbReference type="AlphaFoldDB" id="A0AAE0W2A2"/>
<sequence length="71" mass="7875">MYSESILHLISSSIEKFHLKSITSFSYRTTPALTDPFGTVTKRISAIVKITIVKLDEKKQASVDNSDICGI</sequence>
<dbReference type="Proteomes" id="UP001195483">
    <property type="component" value="Unassembled WGS sequence"/>
</dbReference>
<name>A0AAE0W2A2_9BIVA</name>
<evidence type="ECO:0000313" key="2">
    <source>
        <dbReference type="Proteomes" id="UP001195483"/>
    </source>
</evidence>